<name>A0A2S5DAU3_9NEIS</name>
<dbReference type="OrthoDB" id="8596123at2"/>
<gene>
    <name evidence="2" type="ORF">C2I19_20275</name>
</gene>
<evidence type="ECO:0000313" key="3">
    <source>
        <dbReference type="Proteomes" id="UP000237082"/>
    </source>
</evidence>
<dbReference type="AlphaFoldDB" id="A0A2S5DAU3"/>
<comment type="caution">
    <text evidence="2">The sequence shown here is derived from an EMBL/GenBank/DDBJ whole genome shotgun (WGS) entry which is preliminary data.</text>
</comment>
<feature type="domain" description="Phage tail fibre protein N-terminal" evidence="1">
    <location>
        <begin position="4"/>
        <end position="98"/>
    </location>
</feature>
<keyword evidence="3" id="KW-1185">Reference proteome</keyword>
<protein>
    <submittedName>
        <fullName evidence="2">Phage tail protein</fullName>
    </submittedName>
</protein>
<proteinExistence type="predicted"/>
<dbReference type="InterPro" id="IPR022225">
    <property type="entry name" value="Phage_tail_fibre_N"/>
</dbReference>
<reference evidence="3" key="1">
    <citation type="submission" date="2018-02" db="EMBL/GenBank/DDBJ databases">
        <authorList>
            <person name="O'Hara-Hanley K."/>
            <person name="Soby S."/>
        </authorList>
    </citation>
    <scope>NUCLEOTIDE SEQUENCE [LARGE SCALE GENOMIC DNA]</scope>
    <source>
        <strain evidence="3">MWU14-2602</strain>
    </source>
</reference>
<organism evidence="2 3">
    <name type="scientific">Chromobacterium alticapitis</name>
    <dbReference type="NCBI Taxonomy" id="2073169"/>
    <lineage>
        <taxon>Bacteria</taxon>
        <taxon>Pseudomonadati</taxon>
        <taxon>Pseudomonadota</taxon>
        <taxon>Betaproteobacteria</taxon>
        <taxon>Neisseriales</taxon>
        <taxon>Chromobacteriaceae</taxon>
        <taxon>Chromobacterium</taxon>
    </lineage>
</organism>
<evidence type="ECO:0000259" key="1">
    <source>
        <dbReference type="Pfam" id="PF12571"/>
    </source>
</evidence>
<dbReference type="EMBL" id="PQWB01000164">
    <property type="protein sequence ID" value="POZ60183.1"/>
    <property type="molecule type" value="Genomic_DNA"/>
</dbReference>
<evidence type="ECO:0000313" key="2">
    <source>
        <dbReference type="EMBL" id="POZ60183.1"/>
    </source>
</evidence>
<accession>A0A2S5DAU3</accession>
<dbReference type="Proteomes" id="UP000237082">
    <property type="component" value="Unassembled WGS sequence"/>
</dbReference>
<dbReference type="Pfam" id="PF12571">
    <property type="entry name" value="Phage_tail_fib"/>
    <property type="match status" value="1"/>
</dbReference>
<sequence>MIPLILDCGLAAIQLAGHDGVQLRITHIALGDAGYAPDVAQTALKHEIVRYPIADGQSQGPRQLHLTALASDQTEFWVREVAFILENGQPLAIWSDPSQALAYKQANLELLLAFDLALSGVPADSVTVQSTGAGLNLALGEELASLGAAQVDEMTRGLKRDDALRGQQARQDQAEQRLAGHDDRLNRYEGRLNGHDDALLTLDQRGQQYRDDLAELATAQAAALIQLQCLTLQRSVLNPK</sequence>